<feature type="domain" description="HMG box" evidence="3">
    <location>
        <begin position="38"/>
        <end position="99"/>
    </location>
</feature>
<organism evidence="4 5">
    <name type="scientific">Gigaspora margarita</name>
    <dbReference type="NCBI Taxonomy" id="4874"/>
    <lineage>
        <taxon>Eukaryota</taxon>
        <taxon>Fungi</taxon>
        <taxon>Fungi incertae sedis</taxon>
        <taxon>Mucoromycota</taxon>
        <taxon>Glomeromycotina</taxon>
        <taxon>Glomeromycetes</taxon>
        <taxon>Diversisporales</taxon>
        <taxon>Gigasporaceae</taxon>
        <taxon>Gigaspora</taxon>
    </lineage>
</organism>
<evidence type="ECO:0000313" key="5">
    <source>
        <dbReference type="Proteomes" id="UP000789901"/>
    </source>
</evidence>
<dbReference type="PROSITE" id="PS50118">
    <property type="entry name" value="HMG_BOX_2"/>
    <property type="match status" value="1"/>
</dbReference>
<keyword evidence="5" id="KW-1185">Reference proteome</keyword>
<keyword evidence="1" id="KW-0238">DNA-binding</keyword>
<evidence type="ECO:0000313" key="4">
    <source>
        <dbReference type="EMBL" id="CAG8804990.1"/>
    </source>
</evidence>
<reference evidence="4 5" key="1">
    <citation type="submission" date="2021-06" db="EMBL/GenBank/DDBJ databases">
        <authorList>
            <person name="Kallberg Y."/>
            <person name="Tangrot J."/>
            <person name="Rosling A."/>
        </authorList>
    </citation>
    <scope>NUCLEOTIDE SEQUENCE [LARGE SCALE GENOMIC DNA]</scope>
    <source>
        <strain evidence="4 5">120-4 pot B 10/14</strain>
    </source>
</reference>
<dbReference type="SMART" id="SM00398">
    <property type="entry name" value="HMG"/>
    <property type="match status" value="1"/>
</dbReference>
<feature type="DNA-binding region" description="HMG box" evidence="1">
    <location>
        <begin position="38"/>
        <end position="99"/>
    </location>
</feature>
<evidence type="ECO:0000256" key="2">
    <source>
        <dbReference type="SAM" id="MobiDB-lite"/>
    </source>
</evidence>
<evidence type="ECO:0000259" key="3">
    <source>
        <dbReference type="PROSITE" id="PS50118"/>
    </source>
</evidence>
<dbReference type="EMBL" id="CAJVQB010024817">
    <property type="protein sequence ID" value="CAG8804990.1"/>
    <property type="molecule type" value="Genomic_DNA"/>
</dbReference>
<gene>
    <name evidence="4" type="ORF">GMARGA_LOCUS23985</name>
</gene>
<name>A0ABN7VXY1_GIGMA</name>
<accession>A0ABN7VXY1</accession>
<dbReference type="Pfam" id="PF00505">
    <property type="entry name" value="HMG_box"/>
    <property type="match status" value="1"/>
</dbReference>
<dbReference type="SUPFAM" id="SSF47095">
    <property type="entry name" value="HMG-box"/>
    <property type="match status" value="1"/>
</dbReference>
<evidence type="ECO:0000256" key="1">
    <source>
        <dbReference type="PROSITE-ProRule" id="PRU00267"/>
    </source>
</evidence>
<feature type="region of interest" description="Disordered" evidence="2">
    <location>
        <begin position="110"/>
        <end position="131"/>
    </location>
</feature>
<dbReference type="InterPro" id="IPR036910">
    <property type="entry name" value="HMG_box_dom_sf"/>
</dbReference>
<sequence length="131" mass="15383">MSKNFEKNCYIFMQNNLETNLLESDQKNQQSQKKNRSLLRPPNAFILYRKHIYSMLKKEPDFEFYKFHTSKISKFAGERWRSESEEIKLKFERLANAAKSLNEAVSPFPQADLNSQLPIPDLSKTLPPLPT</sequence>
<dbReference type="Gene3D" id="1.10.30.10">
    <property type="entry name" value="High mobility group box domain"/>
    <property type="match status" value="1"/>
</dbReference>
<dbReference type="Proteomes" id="UP000789901">
    <property type="component" value="Unassembled WGS sequence"/>
</dbReference>
<proteinExistence type="predicted"/>
<keyword evidence="1" id="KW-0539">Nucleus</keyword>
<dbReference type="InterPro" id="IPR009071">
    <property type="entry name" value="HMG_box_dom"/>
</dbReference>
<protein>
    <submittedName>
        <fullName evidence="4">44261_t:CDS:1</fullName>
    </submittedName>
</protein>
<comment type="caution">
    <text evidence="4">The sequence shown here is derived from an EMBL/GenBank/DDBJ whole genome shotgun (WGS) entry which is preliminary data.</text>
</comment>